<dbReference type="Pfam" id="PF09990">
    <property type="entry name" value="DUF2231"/>
    <property type="match status" value="1"/>
</dbReference>
<comment type="caution">
    <text evidence="2">The sequence shown here is derived from an EMBL/GenBank/DDBJ whole genome shotgun (WGS) entry which is preliminary data.</text>
</comment>
<protein>
    <submittedName>
        <fullName evidence="2">DUF2231 domain-containing protein</fullName>
    </submittedName>
</protein>
<evidence type="ECO:0000313" key="2">
    <source>
        <dbReference type="EMBL" id="MFN2974192.1"/>
    </source>
</evidence>
<feature type="domain" description="DUF2231" evidence="1">
    <location>
        <begin position="58"/>
        <end position="188"/>
    </location>
</feature>
<keyword evidence="3" id="KW-1185">Reference proteome</keyword>
<evidence type="ECO:0000313" key="3">
    <source>
        <dbReference type="Proteomes" id="UP001634747"/>
    </source>
</evidence>
<accession>A0ABW9KFD6</accession>
<sequence>MPGTDELSKDPVARLAQGVTWITPAAEQAVQDAVQRPFRGSEAGEKVLSFLHGHWLHEPLHVVMTDLPVGAWSVTVIADTVGSLTGTDSLDKVADVSLLIGLLGAVGAAVTGMADWSEIKRERPRRVGSVHALLNVASTGLFAASCLLRGKRRSRTLPRSLAAVGYLVASVSAHLGGNMIYEYGVGVRGQENGVR</sequence>
<evidence type="ECO:0000259" key="1">
    <source>
        <dbReference type="Pfam" id="PF09990"/>
    </source>
</evidence>
<proteinExistence type="predicted"/>
<reference evidence="2 3" key="1">
    <citation type="submission" date="2024-12" db="EMBL/GenBank/DDBJ databases">
        <authorList>
            <person name="Lee Y."/>
        </authorList>
    </citation>
    <scope>NUCLEOTIDE SEQUENCE [LARGE SCALE GENOMIC DNA]</scope>
    <source>
        <strain evidence="2 3">03SUJ4</strain>
    </source>
</reference>
<dbReference type="Proteomes" id="UP001634747">
    <property type="component" value="Unassembled WGS sequence"/>
</dbReference>
<gene>
    <name evidence="2" type="ORF">ACK2TP_00310</name>
</gene>
<dbReference type="RefSeq" id="WP_263414236.1">
    <property type="nucleotide sequence ID" value="NZ_BAABBH010000001.1"/>
</dbReference>
<dbReference type="EMBL" id="JBJYXY010000001">
    <property type="protein sequence ID" value="MFN2974192.1"/>
    <property type="molecule type" value="Genomic_DNA"/>
</dbReference>
<organism evidence="2 3">
    <name type="scientific">Terriglobus aquaticus</name>
    <dbReference type="NCBI Taxonomy" id="940139"/>
    <lineage>
        <taxon>Bacteria</taxon>
        <taxon>Pseudomonadati</taxon>
        <taxon>Acidobacteriota</taxon>
        <taxon>Terriglobia</taxon>
        <taxon>Terriglobales</taxon>
        <taxon>Acidobacteriaceae</taxon>
        <taxon>Terriglobus</taxon>
    </lineage>
</organism>
<dbReference type="InterPro" id="IPR019251">
    <property type="entry name" value="DUF2231_TM"/>
</dbReference>
<name>A0ABW9KFD6_9BACT</name>